<feature type="transmembrane region" description="Helical" evidence="1">
    <location>
        <begin position="249"/>
        <end position="267"/>
    </location>
</feature>
<reference evidence="2 3" key="1">
    <citation type="journal article" date="2014" name="Genome Biol. Evol.">
        <title>Comparative genomics and transcriptomics analyses reveal divergent lifestyle features of nematode endoparasitic fungus Hirsutella minnesotensis.</title>
        <authorList>
            <person name="Lai Y."/>
            <person name="Liu K."/>
            <person name="Zhang X."/>
            <person name="Zhang X."/>
            <person name="Li K."/>
            <person name="Wang N."/>
            <person name="Shu C."/>
            <person name="Wu Y."/>
            <person name="Wang C."/>
            <person name="Bushley K.E."/>
            <person name="Xiang M."/>
            <person name="Liu X."/>
        </authorList>
    </citation>
    <scope>NUCLEOTIDE SEQUENCE [LARGE SCALE GENOMIC DNA]</scope>
    <source>
        <strain evidence="2 3">3608</strain>
    </source>
</reference>
<organism evidence="2 3">
    <name type="scientific">Hirsutella minnesotensis 3608</name>
    <dbReference type="NCBI Taxonomy" id="1043627"/>
    <lineage>
        <taxon>Eukaryota</taxon>
        <taxon>Fungi</taxon>
        <taxon>Dikarya</taxon>
        <taxon>Ascomycota</taxon>
        <taxon>Pezizomycotina</taxon>
        <taxon>Sordariomycetes</taxon>
        <taxon>Hypocreomycetidae</taxon>
        <taxon>Hypocreales</taxon>
        <taxon>Ophiocordycipitaceae</taxon>
        <taxon>Hirsutella</taxon>
    </lineage>
</organism>
<evidence type="ECO:0000256" key="1">
    <source>
        <dbReference type="SAM" id="Phobius"/>
    </source>
</evidence>
<keyword evidence="1" id="KW-1133">Transmembrane helix</keyword>
<accession>A0A0F7ZG47</accession>
<protein>
    <submittedName>
        <fullName evidence="2">Uncharacterized protein</fullName>
    </submittedName>
</protein>
<name>A0A0F7ZG47_9HYPO</name>
<keyword evidence="1" id="KW-0812">Transmembrane</keyword>
<gene>
    <name evidence="2" type="ORF">HIM_10342</name>
</gene>
<feature type="transmembrane region" description="Helical" evidence="1">
    <location>
        <begin position="207"/>
        <end position="229"/>
    </location>
</feature>
<keyword evidence="1" id="KW-0472">Membrane</keyword>
<proteinExistence type="predicted"/>
<feature type="transmembrane region" description="Helical" evidence="1">
    <location>
        <begin position="135"/>
        <end position="155"/>
    </location>
</feature>
<feature type="transmembrane region" description="Helical" evidence="1">
    <location>
        <begin position="91"/>
        <end position="115"/>
    </location>
</feature>
<feature type="transmembrane region" description="Helical" evidence="1">
    <location>
        <begin position="320"/>
        <end position="340"/>
    </location>
</feature>
<keyword evidence="3" id="KW-1185">Reference proteome</keyword>
<dbReference type="AlphaFoldDB" id="A0A0F7ZG47"/>
<sequence>MNSVGVYRQSIINTRIKARQPVYKERAVIRPKPFRPVDWPSFKQECEEQRAPSAIIDNYELPIHEVGSEPPLISFLGGLKRVCTVYPYRDLQWIVALLFFIGSSAFAVRSLLILVPTMYQETALDDRIKAGFPTVTVVGAAILLFGNQMTIFAAFNINRGVEDKDENIEEKGQSLTEGYHPALLGSKEWTWWPPFAELKSDFLLNPAFRAGIMSMLGIWTLTTSAIAGIPGVIHESTREYLLQFRHFVVFPQIVGGGILALAALRLMTLTQSRWYKPAFFSLAWHSSCLNMLGAGFISASGIITLTVPGARILSALANMAGAWLLLVASFIHLLMVVELYP</sequence>
<dbReference type="OrthoDB" id="2603at2759"/>
<evidence type="ECO:0000313" key="3">
    <source>
        <dbReference type="Proteomes" id="UP000054481"/>
    </source>
</evidence>
<feature type="transmembrane region" description="Helical" evidence="1">
    <location>
        <begin position="288"/>
        <end position="308"/>
    </location>
</feature>
<dbReference type="EMBL" id="KQ030636">
    <property type="protein sequence ID" value="KJZ70261.1"/>
    <property type="molecule type" value="Genomic_DNA"/>
</dbReference>
<evidence type="ECO:0000313" key="2">
    <source>
        <dbReference type="EMBL" id="KJZ70261.1"/>
    </source>
</evidence>
<dbReference type="Proteomes" id="UP000054481">
    <property type="component" value="Unassembled WGS sequence"/>
</dbReference>